<evidence type="ECO:0000313" key="11">
    <source>
        <dbReference type="Proteomes" id="UP000830375"/>
    </source>
</evidence>
<keyword evidence="7" id="KW-0325">Glycoprotein</keyword>
<feature type="domain" description="UPAR/Ly6" evidence="9">
    <location>
        <begin position="1187"/>
        <end position="1263"/>
    </location>
</feature>
<evidence type="ECO:0000256" key="7">
    <source>
        <dbReference type="ARBA" id="ARBA00023180"/>
    </source>
</evidence>
<keyword evidence="11" id="KW-1185">Reference proteome</keyword>
<evidence type="ECO:0000256" key="5">
    <source>
        <dbReference type="ARBA" id="ARBA00022729"/>
    </source>
</evidence>
<evidence type="ECO:0000256" key="4">
    <source>
        <dbReference type="ARBA" id="ARBA00022525"/>
    </source>
</evidence>
<dbReference type="Pfam" id="PF00087">
    <property type="entry name" value="Toxin_TOLIP"/>
    <property type="match status" value="6"/>
</dbReference>
<dbReference type="SUPFAM" id="SSF57302">
    <property type="entry name" value="Snake toxin-like"/>
    <property type="match status" value="9"/>
</dbReference>
<comment type="caution">
    <text evidence="10">The sequence shown here is derived from an EMBL/GenBank/DDBJ whole genome shotgun (WGS) entry which is preliminary data.</text>
</comment>
<evidence type="ECO:0000256" key="6">
    <source>
        <dbReference type="ARBA" id="ARBA00023136"/>
    </source>
</evidence>
<dbReference type="InterPro" id="IPR016054">
    <property type="entry name" value="LY6_UPA_recep-like"/>
</dbReference>
<dbReference type="PANTHER" id="PTHR20914:SF24">
    <property type="entry name" value="LYMPHOCYTE ANTIGEN 6 FAMILY MEMBER M2-RELATED"/>
    <property type="match status" value="1"/>
</dbReference>
<feature type="domain" description="UPAR/Ly6" evidence="9">
    <location>
        <begin position="940"/>
        <end position="1026"/>
    </location>
</feature>
<keyword evidence="8" id="KW-0812">Transmembrane</keyword>
<dbReference type="InterPro" id="IPR045860">
    <property type="entry name" value="Snake_toxin-like_sf"/>
</dbReference>
<feature type="domain" description="UPAR/Ly6" evidence="9">
    <location>
        <begin position="840"/>
        <end position="909"/>
    </location>
</feature>
<dbReference type="Proteomes" id="UP000830375">
    <property type="component" value="Unassembled WGS sequence"/>
</dbReference>
<evidence type="ECO:0000256" key="1">
    <source>
        <dbReference type="ARBA" id="ARBA00004236"/>
    </source>
</evidence>
<gene>
    <name evidence="10" type="ORF">H4Q32_019748</name>
</gene>
<keyword evidence="3" id="KW-1003">Cell membrane</keyword>
<dbReference type="InterPro" id="IPR050918">
    <property type="entry name" value="CNF-like_PLA2_Inhibitor"/>
</dbReference>
<evidence type="ECO:0000256" key="8">
    <source>
        <dbReference type="SAM" id="Phobius"/>
    </source>
</evidence>
<dbReference type="InterPro" id="IPR035076">
    <property type="entry name" value="Toxin/TOLIP"/>
</dbReference>
<sequence>MNNLIRNDKHTTCPGTGNQYKSQNVKGCASGHICDDPLKWKELGENITCCWGNLCNGVTHKKNSITGRWSFLFLSCSLLCICRSPLLLFSFFSLEDRIEKRQIMGNGNAQGSQSVLSAQQETVSKGCASSPDCKSWSVGTGCWIREYINKCCDTDHCNADPGSLSQNLNGKRCYTCDEEDCSKTVSCWGNENYCFTAYEPSSHQLVDTKGCASKSACDQEPGEILGFNGNIICCEGNLCNVAQSVTQTFMDNGVKSVTQSLTYNSVKSVNQSFMDNAIKSVTQRFLFLCYDSRESIYEPDLRNLDQFAEKLGDEVTTATGCAMPNECDLSVLCCDTDLCNEQNDSGISQYSALFYKDPSAKPLFQQSILDVDCDLPYDPYYVDCPEGKICYTCEEENCSQIQSCVRDEDYCFTAKENQYQSLTKGCASERMCEDPRNWFGPGDNITCCSGNLCNGAHNGFCLDCYDCQDQPEGPCENQITCDDEHSMCASRGISKYESSESFCKCRITGLIYWCWSSEEVTTATGCAMPNECDSFSIQCCDTDLCNQQDDSGISQYSDSTYGYDYVDYSNGKICYTCEKENCSQIQSCVRDEDYCFTAKGNHYQSHTLKGCASKRRCEDPSDSFGPGYSITCCWGDLCNSAQIGTKIEIISKKCAFPHQCIRWSVSTSSWKKKYSAQCCDTDFCNKQDAPVRRVVKPSVKRLRELELKSHSIYLSHQDADLGTTFQQLLEASPLAPEQKETISARCLAFLKEVLAQCQMGLPASMEMLRKLELPHMHLQASAVLLFILLTGGFSLVCYECSSQQEGPCEEQMTCNAVNNSCTSRRQVIYNDLYSNQNGKKCHTCHEEDCSNTVSCRGNEDYCFTGNEPSILKGCASKYFCDDPSKILPSVNITCCSGDLCNGAQSVTQSLLFLCCSLLSFMHLQVSIVLFFILLTGGFSLDCYKCQDQPEPSCEEQMTCDNEQSMCARRTTIKIERTEHAETTKKSCVMLDECESWSFTKHIWSKAVSVQCCDTDLCSEQTDREYQKQSQHQPQIVKGCASAYICYNATEMLELENHSQYQPQTVKGCASANFCYNETEGLDFVGNVTCCEGNLCNDYYSYENRRRCFTCDKEDCSYEVFCQENEDYCFTAYKNHSQYQPQTVKGCASTNFCYNKTEGLDFVGNVTCCWGNLCNDFNTYSHRSNGKRCYTCDSKDCLKIMNCWGNEDYCFSSNKTLSHQSVAKKGCASKSACERELERIAGPYGNVTCCEGNLCNGAQSVTQSFLFLCCSVLSFILLH</sequence>
<keyword evidence="4" id="KW-0964">Secreted</keyword>
<feature type="domain" description="UPAR/Ly6" evidence="9">
    <location>
        <begin position="1105"/>
        <end position="1185"/>
    </location>
</feature>
<keyword evidence="5" id="KW-0732">Signal</keyword>
<dbReference type="SMART" id="SM00134">
    <property type="entry name" value="LU"/>
    <property type="match status" value="7"/>
</dbReference>
<organism evidence="10 11">
    <name type="scientific">Labeo rohita</name>
    <name type="common">Indian major carp</name>
    <name type="synonym">Cyprinus rohita</name>
    <dbReference type="NCBI Taxonomy" id="84645"/>
    <lineage>
        <taxon>Eukaryota</taxon>
        <taxon>Metazoa</taxon>
        <taxon>Chordata</taxon>
        <taxon>Craniata</taxon>
        <taxon>Vertebrata</taxon>
        <taxon>Euteleostomi</taxon>
        <taxon>Actinopterygii</taxon>
        <taxon>Neopterygii</taxon>
        <taxon>Teleostei</taxon>
        <taxon>Ostariophysi</taxon>
        <taxon>Cypriniformes</taxon>
        <taxon>Cyprinidae</taxon>
        <taxon>Labeoninae</taxon>
        <taxon>Labeonini</taxon>
        <taxon>Labeo</taxon>
    </lineage>
</organism>
<reference evidence="10 11" key="1">
    <citation type="submission" date="2022-01" db="EMBL/GenBank/DDBJ databases">
        <title>A high-quality chromosome-level genome assembly of rohu carp, Labeo rohita.</title>
        <authorList>
            <person name="Arick M.A. II"/>
            <person name="Hsu C.-Y."/>
            <person name="Magbanua Z."/>
            <person name="Pechanova O."/>
            <person name="Grover C."/>
            <person name="Miller E."/>
            <person name="Thrash A."/>
            <person name="Ezzel L."/>
            <person name="Alam S."/>
            <person name="Benzie J."/>
            <person name="Hamilton M."/>
            <person name="Karsi A."/>
            <person name="Lawrence M.L."/>
            <person name="Peterson D.G."/>
        </authorList>
    </citation>
    <scope>NUCLEOTIDE SEQUENCE [LARGE SCALE GENOMIC DNA]</scope>
    <source>
        <strain evidence="11">BAU-BD-2019</strain>
        <tissue evidence="10">Blood</tissue>
    </source>
</reference>
<evidence type="ECO:0000259" key="9">
    <source>
        <dbReference type="SMART" id="SM00134"/>
    </source>
</evidence>
<evidence type="ECO:0000313" key="10">
    <source>
        <dbReference type="EMBL" id="KAI2651617.1"/>
    </source>
</evidence>
<feature type="domain" description="UPAR/Ly6" evidence="9">
    <location>
        <begin position="573"/>
        <end position="648"/>
    </location>
</feature>
<evidence type="ECO:0000256" key="3">
    <source>
        <dbReference type="ARBA" id="ARBA00022475"/>
    </source>
</evidence>
<comment type="subcellular location">
    <subcellularLocation>
        <location evidence="1">Cell membrane</location>
    </subcellularLocation>
    <subcellularLocation>
        <location evidence="2">Secreted</location>
    </subcellularLocation>
</comment>
<feature type="transmembrane region" description="Helical" evidence="8">
    <location>
        <begin position="910"/>
        <end position="934"/>
    </location>
</feature>
<dbReference type="Pfam" id="PF00021">
    <property type="entry name" value="UPAR_LY6"/>
    <property type="match status" value="2"/>
</dbReference>
<dbReference type="Gene3D" id="2.10.60.10">
    <property type="entry name" value="CD59"/>
    <property type="match status" value="9"/>
</dbReference>
<accession>A0ABQ8LLU4</accession>
<feature type="domain" description="UPAR/Ly6" evidence="9">
    <location>
        <begin position="389"/>
        <end position="459"/>
    </location>
</feature>
<name>A0ABQ8LLU4_LABRO</name>
<evidence type="ECO:0000256" key="2">
    <source>
        <dbReference type="ARBA" id="ARBA00004613"/>
    </source>
</evidence>
<protein>
    <submittedName>
        <fullName evidence="10">Xenoxin-2</fullName>
    </submittedName>
</protein>
<keyword evidence="8" id="KW-1133">Transmembrane helix</keyword>
<feature type="transmembrane region" description="Helical" evidence="8">
    <location>
        <begin position="776"/>
        <end position="798"/>
    </location>
</feature>
<feature type="transmembrane region" description="Helical" evidence="8">
    <location>
        <begin position="71"/>
        <end position="94"/>
    </location>
</feature>
<dbReference type="EMBL" id="JACTAM010000021">
    <property type="protein sequence ID" value="KAI2651617.1"/>
    <property type="molecule type" value="Genomic_DNA"/>
</dbReference>
<keyword evidence="6 8" id="KW-0472">Membrane</keyword>
<dbReference type="PANTHER" id="PTHR20914">
    <property type="entry name" value="LY6/PLAUR DOMAIN-CONTAINING PROTEIN 8"/>
    <property type="match status" value="1"/>
</dbReference>
<feature type="domain" description="UPAR/Ly6" evidence="9">
    <location>
        <begin position="172"/>
        <end position="252"/>
    </location>
</feature>
<proteinExistence type="predicted"/>